<accession>A0A9X1N9C3</accession>
<evidence type="ECO:0000313" key="4">
    <source>
        <dbReference type="Proteomes" id="UP001138997"/>
    </source>
</evidence>
<feature type="transmembrane region" description="Helical" evidence="2">
    <location>
        <begin position="42"/>
        <end position="63"/>
    </location>
</feature>
<gene>
    <name evidence="3" type="ORF">LR394_01560</name>
</gene>
<dbReference type="RefSeq" id="WP_231438494.1">
    <property type="nucleotide sequence ID" value="NZ_JAJOMB010000001.1"/>
</dbReference>
<keyword evidence="2" id="KW-0472">Membrane</keyword>
<keyword evidence="4" id="KW-1185">Reference proteome</keyword>
<proteinExistence type="predicted"/>
<name>A0A9X1N9C3_9ACTN</name>
<keyword evidence="2" id="KW-0812">Transmembrane</keyword>
<keyword evidence="2" id="KW-1133">Transmembrane helix</keyword>
<dbReference type="EMBL" id="JAJOMB010000001">
    <property type="protein sequence ID" value="MCD5309570.1"/>
    <property type="molecule type" value="Genomic_DNA"/>
</dbReference>
<feature type="transmembrane region" description="Helical" evidence="2">
    <location>
        <begin position="12"/>
        <end position="30"/>
    </location>
</feature>
<evidence type="ECO:0000256" key="1">
    <source>
        <dbReference type="SAM" id="MobiDB-lite"/>
    </source>
</evidence>
<evidence type="ECO:0000313" key="3">
    <source>
        <dbReference type="EMBL" id="MCD5309570.1"/>
    </source>
</evidence>
<dbReference type="AlphaFoldDB" id="A0A9X1N9C3"/>
<feature type="compositionally biased region" description="Basic and acidic residues" evidence="1">
    <location>
        <begin position="69"/>
        <end position="78"/>
    </location>
</feature>
<protein>
    <submittedName>
        <fullName evidence="3">Uncharacterized protein</fullName>
    </submittedName>
</protein>
<reference evidence="3" key="1">
    <citation type="submission" date="2021-11" db="EMBL/GenBank/DDBJ databases">
        <title>Streptomyces corallinus and Kineosporia corallina sp. nov., two new coral-derived marine actinobacteria.</title>
        <authorList>
            <person name="Buangrab K."/>
            <person name="Sutthacheep M."/>
            <person name="Yeemin T."/>
            <person name="Harunari E."/>
            <person name="Igarashi Y."/>
            <person name="Sripreechasak P."/>
            <person name="Kanchanasin P."/>
            <person name="Tanasupawat S."/>
            <person name="Phongsopitanun W."/>
        </authorList>
    </citation>
    <scope>NUCLEOTIDE SEQUENCE</scope>
    <source>
        <strain evidence="3">JCM 31032</strain>
    </source>
</reference>
<sequence>MKQQPSWPRFFLYLAELLVLLAALGGLQLLRLGPWEGSPFFWQGLVTLVAGVSLISGIGHAALGMAKARSTDPDKYEEYSDPMPPLPM</sequence>
<organism evidence="3 4">
    <name type="scientific">Kineosporia babensis</name>
    <dbReference type="NCBI Taxonomy" id="499548"/>
    <lineage>
        <taxon>Bacteria</taxon>
        <taxon>Bacillati</taxon>
        <taxon>Actinomycetota</taxon>
        <taxon>Actinomycetes</taxon>
        <taxon>Kineosporiales</taxon>
        <taxon>Kineosporiaceae</taxon>
        <taxon>Kineosporia</taxon>
    </lineage>
</organism>
<comment type="caution">
    <text evidence="3">The sequence shown here is derived from an EMBL/GenBank/DDBJ whole genome shotgun (WGS) entry which is preliminary data.</text>
</comment>
<dbReference type="Proteomes" id="UP001138997">
    <property type="component" value="Unassembled WGS sequence"/>
</dbReference>
<evidence type="ECO:0000256" key="2">
    <source>
        <dbReference type="SAM" id="Phobius"/>
    </source>
</evidence>
<feature type="region of interest" description="Disordered" evidence="1">
    <location>
        <begin position="69"/>
        <end position="88"/>
    </location>
</feature>